<dbReference type="AlphaFoldDB" id="A0A9Q0QW05"/>
<dbReference type="Proteomes" id="UP001141806">
    <property type="component" value="Unassembled WGS sequence"/>
</dbReference>
<feature type="compositionally biased region" description="Acidic residues" evidence="1">
    <location>
        <begin position="39"/>
        <end position="48"/>
    </location>
</feature>
<gene>
    <name evidence="2" type="ORF">NE237_007329</name>
</gene>
<reference evidence="2" key="1">
    <citation type="journal article" date="2023" name="Plant J.">
        <title>The genome of the king protea, Protea cynaroides.</title>
        <authorList>
            <person name="Chang J."/>
            <person name="Duong T.A."/>
            <person name="Schoeman C."/>
            <person name="Ma X."/>
            <person name="Roodt D."/>
            <person name="Barker N."/>
            <person name="Li Z."/>
            <person name="Van de Peer Y."/>
            <person name="Mizrachi E."/>
        </authorList>
    </citation>
    <scope>NUCLEOTIDE SEQUENCE</scope>
    <source>
        <tissue evidence="2">Young leaves</tissue>
    </source>
</reference>
<feature type="compositionally biased region" description="Basic and acidic residues" evidence="1">
    <location>
        <begin position="22"/>
        <end position="38"/>
    </location>
</feature>
<sequence>MDFHEGSEHGHNVGGESQQEGITDHAVVDKRTPLGRWEDVDEDYSDGDMEEDEVRLTLVHNAKPTQVLAVELSKVLTDDNRVESVQIESELAVLNMEDVGRSERIMGMGMPLL</sequence>
<accession>A0A9Q0QW05</accession>
<feature type="compositionally biased region" description="Basic and acidic residues" evidence="1">
    <location>
        <begin position="1"/>
        <end position="11"/>
    </location>
</feature>
<evidence type="ECO:0000313" key="2">
    <source>
        <dbReference type="EMBL" id="KAJ4974155.1"/>
    </source>
</evidence>
<evidence type="ECO:0000256" key="1">
    <source>
        <dbReference type="SAM" id="MobiDB-lite"/>
    </source>
</evidence>
<comment type="caution">
    <text evidence="2">The sequence shown here is derived from an EMBL/GenBank/DDBJ whole genome shotgun (WGS) entry which is preliminary data.</text>
</comment>
<keyword evidence="3" id="KW-1185">Reference proteome</keyword>
<dbReference type="EMBL" id="JAMYWD010000004">
    <property type="protein sequence ID" value="KAJ4974155.1"/>
    <property type="molecule type" value="Genomic_DNA"/>
</dbReference>
<protein>
    <submittedName>
        <fullName evidence="2">Uncharacterized protein</fullName>
    </submittedName>
</protein>
<organism evidence="2 3">
    <name type="scientific">Protea cynaroides</name>
    <dbReference type="NCBI Taxonomy" id="273540"/>
    <lineage>
        <taxon>Eukaryota</taxon>
        <taxon>Viridiplantae</taxon>
        <taxon>Streptophyta</taxon>
        <taxon>Embryophyta</taxon>
        <taxon>Tracheophyta</taxon>
        <taxon>Spermatophyta</taxon>
        <taxon>Magnoliopsida</taxon>
        <taxon>Proteales</taxon>
        <taxon>Proteaceae</taxon>
        <taxon>Protea</taxon>
    </lineage>
</organism>
<feature type="region of interest" description="Disordered" evidence="1">
    <location>
        <begin position="1"/>
        <end position="48"/>
    </location>
</feature>
<evidence type="ECO:0000313" key="3">
    <source>
        <dbReference type="Proteomes" id="UP001141806"/>
    </source>
</evidence>
<name>A0A9Q0QW05_9MAGN</name>
<proteinExistence type="predicted"/>